<dbReference type="HOGENOM" id="CLU_059021_5_5_9"/>
<feature type="domain" description="Flavin reductase like" evidence="4">
    <location>
        <begin position="10"/>
        <end position="153"/>
    </location>
</feature>
<comment type="similarity">
    <text evidence="3">Belongs to the flavoredoxin family.</text>
</comment>
<dbReference type="KEGG" id="sgy:Sgly_3063"/>
<sequence>MKKSIGSNTFAYPTPAWIIGSYDQNGKANGMTAAWAGVCCSDPPAVTVSLRKSRHSYQSILEREAFTVSIPSASYLEAVDFFGIASGKEVDKFEAAGLTPVRSELVDAPYVGEFPLILECKLLQTVELGQHIQFIGRVVDVKAEEDVLGENGKPEMRKISPLLYSPGESTYYGVGEILGKAYTSGLKFKK</sequence>
<dbReference type="Pfam" id="PF01613">
    <property type="entry name" value="Flavin_Reduct"/>
    <property type="match status" value="1"/>
</dbReference>
<dbReference type="AlphaFoldDB" id="F0T0F9"/>
<dbReference type="OrthoDB" id="9806228at2"/>
<dbReference type="GO" id="GO:0010181">
    <property type="term" value="F:FMN binding"/>
    <property type="evidence" value="ECO:0007669"/>
    <property type="project" value="InterPro"/>
</dbReference>
<gene>
    <name evidence="5" type="ordered locus">Sgly_3063</name>
</gene>
<dbReference type="EMBL" id="CP002547">
    <property type="protein sequence ID" value="ADY57331.1"/>
    <property type="molecule type" value="Genomic_DNA"/>
</dbReference>
<keyword evidence="2" id="KW-0285">Flavoprotein</keyword>
<keyword evidence="6" id="KW-1185">Reference proteome</keyword>
<dbReference type="InterPro" id="IPR002563">
    <property type="entry name" value="Flavin_Rdtase-like_dom"/>
</dbReference>
<dbReference type="InterPro" id="IPR052174">
    <property type="entry name" value="Flavoredoxin"/>
</dbReference>
<evidence type="ECO:0000313" key="5">
    <source>
        <dbReference type="EMBL" id="ADY57331.1"/>
    </source>
</evidence>
<evidence type="ECO:0000256" key="1">
    <source>
        <dbReference type="ARBA" id="ARBA00001917"/>
    </source>
</evidence>
<reference evidence="5 6" key="1">
    <citation type="journal article" date="2011" name="Stand. Genomic Sci.">
        <title>Complete genome sequence of Syntrophobotulus glycolicus type strain (FlGlyR).</title>
        <authorList>
            <person name="Han C."/>
            <person name="Mwirichia R."/>
            <person name="Chertkov O."/>
            <person name="Held B."/>
            <person name="Lapidus A."/>
            <person name="Nolan M."/>
            <person name="Lucas S."/>
            <person name="Hammon N."/>
            <person name="Deshpande S."/>
            <person name="Cheng J.F."/>
            <person name="Tapia R."/>
            <person name="Goodwin L."/>
            <person name="Pitluck S."/>
            <person name="Huntemann M."/>
            <person name="Liolios K."/>
            <person name="Ivanova N."/>
            <person name="Pagani I."/>
            <person name="Mavromatis K."/>
            <person name="Ovchinikova G."/>
            <person name="Pati A."/>
            <person name="Chen A."/>
            <person name="Palaniappan K."/>
            <person name="Land M."/>
            <person name="Hauser L."/>
            <person name="Brambilla E.M."/>
            <person name="Rohde M."/>
            <person name="Spring S."/>
            <person name="Sikorski J."/>
            <person name="Goker M."/>
            <person name="Woyke T."/>
            <person name="Bristow J."/>
            <person name="Eisen J.A."/>
            <person name="Markowitz V."/>
            <person name="Hugenholtz P."/>
            <person name="Kyrpides N.C."/>
            <person name="Klenk H.P."/>
            <person name="Detter J.C."/>
        </authorList>
    </citation>
    <scope>NUCLEOTIDE SEQUENCE [LARGE SCALE GENOMIC DNA]</scope>
    <source>
        <strain evidence="6">DSM 8271 / FlGlyR</strain>
    </source>
</reference>
<dbReference type="RefSeq" id="WP_013626103.1">
    <property type="nucleotide sequence ID" value="NC_015172.1"/>
</dbReference>
<dbReference type="Proteomes" id="UP000007488">
    <property type="component" value="Chromosome"/>
</dbReference>
<dbReference type="InterPro" id="IPR012349">
    <property type="entry name" value="Split_barrel_FMN-bd"/>
</dbReference>
<reference evidence="6" key="2">
    <citation type="submission" date="2011-02" db="EMBL/GenBank/DDBJ databases">
        <title>The complete genome of Syntrophobotulus glycolicus DSM 8271.</title>
        <authorList>
            <person name="Lucas S."/>
            <person name="Copeland A."/>
            <person name="Lapidus A."/>
            <person name="Bruce D."/>
            <person name="Goodwin L."/>
            <person name="Pitluck S."/>
            <person name="Kyrpides N."/>
            <person name="Mavromatis K."/>
            <person name="Pagani I."/>
            <person name="Ivanova N."/>
            <person name="Mikhailova N."/>
            <person name="Chertkov O."/>
            <person name="Held B."/>
            <person name="Detter J.C."/>
            <person name="Tapia R."/>
            <person name="Han C."/>
            <person name="Land M."/>
            <person name="Hauser L."/>
            <person name="Markowitz V."/>
            <person name="Cheng J.-F."/>
            <person name="Hugenholtz P."/>
            <person name="Woyke T."/>
            <person name="Wu D."/>
            <person name="Spring S."/>
            <person name="Schroeder M."/>
            <person name="Brambilla E."/>
            <person name="Klenk H.-P."/>
            <person name="Eisen J.A."/>
        </authorList>
    </citation>
    <scope>NUCLEOTIDE SEQUENCE [LARGE SCALE GENOMIC DNA]</scope>
    <source>
        <strain evidence="6">DSM 8271 / FlGlyR</strain>
    </source>
</reference>
<dbReference type="PANTHER" id="PTHR43567">
    <property type="entry name" value="FLAVOREDOXIN-RELATED-RELATED"/>
    <property type="match status" value="1"/>
</dbReference>
<protein>
    <submittedName>
        <fullName evidence="5">Flavin reductase domain protein FMN-binding protein</fullName>
    </submittedName>
</protein>
<evidence type="ECO:0000256" key="3">
    <source>
        <dbReference type="ARBA" id="ARBA00038054"/>
    </source>
</evidence>
<organism evidence="5 6">
    <name type="scientific">Syntrophobotulus glycolicus (strain DSM 8271 / FlGlyR)</name>
    <dbReference type="NCBI Taxonomy" id="645991"/>
    <lineage>
        <taxon>Bacteria</taxon>
        <taxon>Bacillati</taxon>
        <taxon>Bacillota</taxon>
        <taxon>Clostridia</taxon>
        <taxon>Eubacteriales</taxon>
        <taxon>Desulfitobacteriaceae</taxon>
        <taxon>Syntrophobotulus</taxon>
    </lineage>
</organism>
<comment type="cofactor">
    <cofactor evidence="1">
        <name>FMN</name>
        <dbReference type="ChEBI" id="CHEBI:58210"/>
    </cofactor>
</comment>
<proteinExistence type="inferred from homology"/>
<dbReference type="GO" id="GO:0016646">
    <property type="term" value="F:oxidoreductase activity, acting on the CH-NH group of donors, NAD or NADP as acceptor"/>
    <property type="evidence" value="ECO:0007669"/>
    <property type="project" value="UniProtKB-ARBA"/>
</dbReference>
<name>F0T0F9_SYNGF</name>
<evidence type="ECO:0000256" key="2">
    <source>
        <dbReference type="ARBA" id="ARBA00022630"/>
    </source>
</evidence>
<dbReference type="STRING" id="645991.Sgly_3063"/>
<evidence type="ECO:0000259" key="4">
    <source>
        <dbReference type="SMART" id="SM00903"/>
    </source>
</evidence>
<dbReference type="eggNOG" id="COG1853">
    <property type="taxonomic scope" value="Bacteria"/>
</dbReference>
<accession>F0T0F9</accession>
<dbReference type="PANTHER" id="PTHR43567:SF1">
    <property type="entry name" value="FLAVOREDOXIN"/>
    <property type="match status" value="1"/>
</dbReference>
<dbReference type="SMART" id="SM00903">
    <property type="entry name" value="Flavin_Reduct"/>
    <property type="match status" value="1"/>
</dbReference>
<dbReference type="SUPFAM" id="SSF50475">
    <property type="entry name" value="FMN-binding split barrel"/>
    <property type="match status" value="1"/>
</dbReference>
<dbReference type="Gene3D" id="2.30.110.10">
    <property type="entry name" value="Electron Transport, Fmn-binding Protein, Chain A"/>
    <property type="match status" value="1"/>
</dbReference>
<evidence type="ECO:0000313" key="6">
    <source>
        <dbReference type="Proteomes" id="UP000007488"/>
    </source>
</evidence>